<organism evidence="1">
    <name type="scientific">marine sediment metagenome</name>
    <dbReference type="NCBI Taxonomy" id="412755"/>
    <lineage>
        <taxon>unclassified sequences</taxon>
        <taxon>metagenomes</taxon>
        <taxon>ecological metagenomes</taxon>
    </lineage>
</organism>
<evidence type="ECO:0000313" key="1">
    <source>
        <dbReference type="EMBL" id="GAI58473.1"/>
    </source>
</evidence>
<dbReference type="EMBL" id="BARV01035678">
    <property type="protein sequence ID" value="GAI58473.1"/>
    <property type="molecule type" value="Genomic_DNA"/>
</dbReference>
<accession>X1PRQ0</accession>
<reference evidence="1" key="1">
    <citation type="journal article" date="2014" name="Front. Microbiol.">
        <title>High frequency of phylogenetically diverse reductive dehalogenase-homologous genes in deep subseafloor sedimentary metagenomes.</title>
        <authorList>
            <person name="Kawai M."/>
            <person name="Futagami T."/>
            <person name="Toyoda A."/>
            <person name="Takaki Y."/>
            <person name="Nishi S."/>
            <person name="Hori S."/>
            <person name="Arai W."/>
            <person name="Tsubouchi T."/>
            <person name="Morono Y."/>
            <person name="Uchiyama I."/>
            <person name="Ito T."/>
            <person name="Fujiyama A."/>
            <person name="Inagaki F."/>
            <person name="Takami H."/>
        </authorList>
    </citation>
    <scope>NUCLEOTIDE SEQUENCE</scope>
    <source>
        <strain evidence="1">Expedition CK06-06</strain>
    </source>
</reference>
<gene>
    <name evidence="1" type="ORF">S06H3_55626</name>
</gene>
<proteinExistence type="predicted"/>
<feature type="non-terminal residue" evidence="1">
    <location>
        <position position="203"/>
    </location>
</feature>
<dbReference type="AlphaFoldDB" id="X1PRQ0"/>
<name>X1PRQ0_9ZZZZ</name>
<sequence length="203" mass="24070">MSQENRDLRALSAHFAQMQESAKRIHEQFAPVFKRQKKLRESLRPFWDAQKSLQKSFEPFLELQRRLRKIAATIQIPKIPFEEIARITQPAIEFQKQIRNLFSPAFEQLQKSFRELPSRTREALIALGNHGWFLDLKMPLPGLWRLKEALVEGSVKEAEESLVEYFKDKVHEIEESIIDKFPHRQKMIRAAFSAHERKEYELS</sequence>
<protein>
    <submittedName>
        <fullName evidence="1">Uncharacterized protein</fullName>
    </submittedName>
</protein>
<comment type="caution">
    <text evidence="1">The sequence shown here is derived from an EMBL/GenBank/DDBJ whole genome shotgun (WGS) entry which is preliminary data.</text>
</comment>